<name>A0AAV7F7H4_ARIFI</name>
<dbReference type="InterPro" id="IPR022742">
    <property type="entry name" value="Hydrolase_4"/>
</dbReference>
<dbReference type="SUPFAM" id="SSF53474">
    <property type="entry name" value="alpha/beta-Hydrolases"/>
    <property type="match status" value="1"/>
</dbReference>
<comment type="caution">
    <text evidence="2">The sequence shown here is derived from an EMBL/GenBank/DDBJ whole genome shotgun (WGS) entry which is preliminary data.</text>
</comment>
<evidence type="ECO:0000313" key="3">
    <source>
        <dbReference type="Proteomes" id="UP000825729"/>
    </source>
</evidence>
<protein>
    <recommendedName>
        <fullName evidence="1">Serine aminopeptidase S33 domain-containing protein</fullName>
    </recommendedName>
</protein>
<keyword evidence="3" id="KW-1185">Reference proteome</keyword>
<accession>A0AAV7F7H4</accession>
<dbReference type="PANTHER" id="PTHR42886:SF38">
    <property type="entry name" value="ALPHA_BETA-HYDROLASES SUPERFAMILY PROTEIN"/>
    <property type="match status" value="1"/>
</dbReference>
<feature type="domain" description="Serine aminopeptidase S33" evidence="1">
    <location>
        <begin position="87"/>
        <end position="199"/>
    </location>
</feature>
<proteinExistence type="predicted"/>
<dbReference type="Gene3D" id="3.40.50.1820">
    <property type="entry name" value="alpha/beta hydrolase"/>
    <property type="match status" value="1"/>
</dbReference>
<dbReference type="InterPro" id="IPR029058">
    <property type="entry name" value="AB_hydrolase_fold"/>
</dbReference>
<dbReference type="Proteomes" id="UP000825729">
    <property type="component" value="Unassembled WGS sequence"/>
</dbReference>
<sequence>MSSSVIGPLPHFLVSTPKPKQLTQSRTKIALSQVTPSHSWLRSSRKRTTSSLSLRQAELREMEPHNLAIVNNYGEKLIGVLHDTGSRELVILCHGFRASKDHKIILTLASALTTEGISVFRFDFAGNGESEGSFHYGNYRREADDLHAVVLHFSGQNRDVSAIAGHSKGGNVVLLYASVYNDIHTVVNMSGRFALDGGIEDRLGKDFMQRIKNDGFIDVKTRTGEVEYRVTEESLLDRLTTDMRAAALSIDKECRVLTVHGSEDEIVPVSGALEFSKLIPNHKLHIIEGGNHGFTSHLDELASTVVDFIREGVQQGNPSQVEGANKD</sequence>
<reference evidence="2 3" key="1">
    <citation type="submission" date="2021-07" db="EMBL/GenBank/DDBJ databases">
        <title>The Aristolochia fimbriata genome: insights into angiosperm evolution, floral development and chemical biosynthesis.</title>
        <authorList>
            <person name="Jiao Y."/>
        </authorList>
    </citation>
    <scope>NUCLEOTIDE SEQUENCE [LARGE SCALE GENOMIC DNA]</scope>
    <source>
        <strain evidence="2">IBCAS-2021</strain>
        <tissue evidence="2">Leaf</tissue>
    </source>
</reference>
<evidence type="ECO:0000313" key="2">
    <source>
        <dbReference type="EMBL" id="KAG9455732.1"/>
    </source>
</evidence>
<dbReference type="PANTHER" id="PTHR42886">
    <property type="entry name" value="RE40534P-RELATED"/>
    <property type="match status" value="1"/>
</dbReference>
<organism evidence="2 3">
    <name type="scientific">Aristolochia fimbriata</name>
    <name type="common">White veined hardy Dutchman's pipe vine</name>
    <dbReference type="NCBI Taxonomy" id="158543"/>
    <lineage>
        <taxon>Eukaryota</taxon>
        <taxon>Viridiplantae</taxon>
        <taxon>Streptophyta</taxon>
        <taxon>Embryophyta</taxon>
        <taxon>Tracheophyta</taxon>
        <taxon>Spermatophyta</taxon>
        <taxon>Magnoliopsida</taxon>
        <taxon>Magnoliidae</taxon>
        <taxon>Piperales</taxon>
        <taxon>Aristolochiaceae</taxon>
        <taxon>Aristolochia</taxon>
    </lineage>
</organism>
<dbReference type="EMBL" id="JAINDJ010000002">
    <property type="protein sequence ID" value="KAG9455732.1"/>
    <property type="molecule type" value="Genomic_DNA"/>
</dbReference>
<dbReference type="Pfam" id="PF12146">
    <property type="entry name" value="Hydrolase_4"/>
    <property type="match status" value="1"/>
</dbReference>
<evidence type="ECO:0000259" key="1">
    <source>
        <dbReference type="Pfam" id="PF12146"/>
    </source>
</evidence>
<dbReference type="AlphaFoldDB" id="A0AAV7F7H4"/>
<gene>
    <name evidence="2" type="ORF">H6P81_000240</name>
</gene>